<keyword evidence="3" id="KW-0812">Transmembrane</keyword>
<proteinExistence type="inferred from homology"/>
<dbReference type="Pfam" id="PF13490">
    <property type="entry name" value="zf-HC2"/>
    <property type="match status" value="1"/>
</dbReference>
<reference evidence="5 6" key="1">
    <citation type="journal article" date="2014" name="Int. J. Syst. Evol. Microbiol.">
        <title>Complete genome sequence of Corynebacterium casei LMG S-19264T (=DSM 44701T), isolated from a smear-ripened cheese.</title>
        <authorList>
            <consortium name="US DOE Joint Genome Institute (JGI-PGF)"/>
            <person name="Walter F."/>
            <person name="Albersmeier A."/>
            <person name="Kalinowski J."/>
            <person name="Ruckert C."/>
        </authorList>
    </citation>
    <scope>NUCLEOTIDE SEQUENCE [LARGE SCALE GENOMIC DNA]</scope>
    <source>
        <strain evidence="5 6">CGMCC 1.15286</strain>
    </source>
</reference>
<keyword evidence="3" id="KW-1133">Transmembrane helix</keyword>
<name>A0A917M3G8_9BACL</name>
<evidence type="ECO:0000256" key="3">
    <source>
        <dbReference type="SAM" id="Phobius"/>
    </source>
</evidence>
<feature type="transmembrane region" description="Helical" evidence="3">
    <location>
        <begin position="85"/>
        <end position="103"/>
    </location>
</feature>
<evidence type="ECO:0000259" key="4">
    <source>
        <dbReference type="Pfam" id="PF13490"/>
    </source>
</evidence>
<dbReference type="InterPro" id="IPR027383">
    <property type="entry name" value="Znf_put"/>
</dbReference>
<dbReference type="InterPro" id="IPR041916">
    <property type="entry name" value="Anti_sigma_zinc_sf"/>
</dbReference>
<dbReference type="AlphaFoldDB" id="A0A917M3G8"/>
<organism evidence="5 6">
    <name type="scientific">Paenibacillus radicis</name>
    <name type="common">ex Gao et al. 2016</name>
    <dbReference type="NCBI Taxonomy" id="1737354"/>
    <lineage>
        <taxon>Bacteria</taxon>
        <taxon>Bacillati</taxon>
        <taxon>Bacillota</taxon>
        <taxon>Bacilli</taxon>
        <taxon>Bacillales</taxon>
        <taxon>Paenibacillaceae</taxon>
        <taxon>Paenibacillus</taxon>
    </lineage>
</organism>
<protein>
    <recommendedName>
        <fullName evidence="2">Anti-sigma-W factor RsiW</fullName>
    </recommendedName>
</protein>
<sequence>MPNMPCEVIKDLLPLYIDQVCSESSKQLVEEHLAKCDSCKAEYTKMQQEIRLPQETAALNRTEANAIKEISAFWNRSIVKATLKGGLIAVLLCLVIFFGNMGLRQWNVLNVPSSIIEIADVSQLADGRIAYHVRLKDGYDLNQVSFNIDDKGNFYSIPRRPIIKAKPLVDKGLHNMYYIFDIAEIKAYQLSNSKVKDIEALYFGSKKDPVLVWKKGMKLPPANDKVEAFFTANEGELKADIPFP</sequence>
<evidence type="ECO:0000313" key="5">
    <source>
        <dbReference type="EMBL" id="GGG72797.1"/>
    </source>
</evidence>
<evidence type="ECO:0000313" key="6">
    <source>
        <dbReference type="Proteomes" id="UP000600247"/>
    </source>
</evidence>
<accession>A0A917M3G8</accession>
<evidence type="ECO:0000256" key="1">
    <source>
        <dbReference type="ARBA" id="ARBA00024353"/>
    </source>
</evidence>
<comment type="caution">
    <text evidence="5">The sequence shown here is derived from an EMBL/GenBank/DDBJ whole genome shotgun (WGS) entry which is preliminary data.</text>
</comment>
<dbReference type="Proteomes" id="UP000600247">
    <property type="component" value="Unassembled WGS sequence"/>
</dbReference>
<gene>
    <name evidence="5" type="ORF">GCM10010918_30910</name>
</gene>
<dbReference type="Gene3D" id="1.10.10.1320">
    <property type="entry name" value="Anti-sigma factor, zinc-finger domain"/>
    <property type="match status" value="1"/>
</dbReference>
<feature type="domain" description="Putative zinc-finger" evidence="4">
    <location>
        <begin position="6"/>
        <end position="39"/>
    </location>
</feature>
<comment type="similarity">
    <text evidence="1">Belongs to the zinc-associated anti-sigma factor (ZAS) superfamily. Anti-sigma-W factor family.</text>
</comment>
<dbReference type="EMBL" id="BMHY01000005">
    <property type="protein sequence ID" value="GGG72797.1"/>
    <property type="molecule type" value="Genomic_DNA"/>
</dbReference>
<keyword evidence="3" id="KW-0472">Membrane</keyword>
<keyword evidence="6" id="KW-1185">Reference proteome</keyword>
<evidence type="ECO:0000256" key="2">
    <source>
        <dbReference type="ARBA" id="ARBA00024438"/>
    </source>
</evidence>